<gene>
    <name evidence="1" type="ORF">Pla144_26870</name>
</gene>
<proteinExistence type="predicted"/>
<reference evidence="1 2" key="1">
    <citation type="submission" date="2019-02" db="EMBL/GenBank/DDBJ databases">
        <title>Deep-cultivation of Planctomycetes and their phenomic and genomic characterization uncovers novel biology.</title>
        <authorList>
            <person name="Wiegand S."/>
            <person name="Jogler M."/>
            <person name="Boedeker C."/>
            <person name="Pinto D."/>
            <person name="Vollmers J."/>
            <person name="Rivas-Marin E."/>
            <person name="Kohn T."/>
            <person name="Peeters S.H."/>
            <person name="Heuer A."/>
            <person name="Rast P."/>
            <person name="Oberbeckmann S."/>
            <person name="Bunk B."/>
            <person name="Jeske O."/>
            <person name="Meyerdierks A."/>
            <person name="Storesund J.E."/>
            <person name="Kallscheuer N."/>
            <person name="Luecker S."/>
            <person name="Lage O.M."/>
            <person name="Pohl T."/>
            <person name="Merkel B.J."/>
            <person name="Hornburger P."/>
            <person name="Mueller R.-W."/>
            <person name="Bruemmer F."/>
            <person name="Labrenz M."/>
            <person name="Spormann A.M."/>
            <person name="Op Den Camp H."/>
            <person name="Overmann J."/>
            <person name="Amann R."/>
            <person name="Jetten M.S.M."/>
            <person name="Mascher T."/>
            <person name="Medema M.H."/>
            <person name="Devos D.P."/>
            <person name="Kaster A.-K."/>
            <person name="Ovreas L."/>
            <person name="Rohde M."/>
            <person name="Galperin M.Y."/>
            <person name="Jogler C."/>
        </authorList>
    </citation>
    <scope>NUCLEOTIDE SEQUENCE [LARGE SCALE GENOMIC DNA]</scope>
    <source>
        <strain evidence="1 2">Pla144</strain>
    </source>
</reference>
<protein>
    <submittedName>
        <fullName evidence="1">Uncharacterized protein</fullName>
    </submittedName>
</protein>
<sequence length="62" mass="7151">MPRKSLPANELKRTALLEKEGVLFCKKSFLRNDRDKTPAPVRRSDRRWLGFRTARLPGGSLI</sequence>
<comment type="caution">
    <text evidence="1">The sequence shown here is derived from an EMBL/GenBank/DDBJ whole genome shotgun (WGS) entry which is preliminary data.</text>
</comment>
<keyword evidence="2" id="KW-1185">Reference proteome</keyword>
<accession>A0A5C6CMA0</accession>
<evidence type="ECO:0000313" key="2">
    <source>
        <dbReference type="Proteomes" id="UP000318437"/>
    </source>
</evidence>
<dbReference type="AlphaFoldDB" id="A0A5C6CMA0"/>
<dbReference type="Proteomes" id="UP000318437">
    <property type="component" value="Unassembled WGS sequence"/>
</dbReference>
<name>A0A5C6CMA0_9BACT</name>
<organism evidence="1 2">
    <name type="scientific">Bythopirellula polymerisocia</name>
    <dbReference type="NCBI Taxonomy" id="2528003"/>
    <lineage>
        <taxon>Bacteria</taxon>
        <taxon>Pseudomonadati</taxon>
        <taxon>Planctomycetota</taxon>
        <taxon>Planctomycetia</taxon>
        <taxon>Pirellulales</taxon>
        <taxon>Lacipirellulaceae</taxon>
        <taxon>Bythopirellula</taxon>
    </lineage>
</organism>
<evidence type="ECO:0000313" key="1">
    <source>
        <dbReference type="EMBL" id="TWU25482.1"/>
    </source>
</evidence>
<dbReference type="EMBL" id="SJPS01000004">
    <property type="protein sequence ID" value="TWU25482.1"/>
    <property type="molecule type" value="Genomic_DNA"/>
</dbReference>